<dbReference type="FunFam" id="3.40.50.620:FF:000106">
    <property type="entry name" value="Glutamine-dependent NAD(+) synthetase"/>
    <property type="match status" value="1"/>
</dbReference>
<comment type="caution">
    <text evidence="11">The sequence shown here is derived from an EMBL/GenBank/DDBJ whole genome shotgun (WGS) entry which is preliminary data.</text>
</comment>
<feature type="active site" description="Nucleophile; for glutaminase activity" evidence="7">
    <location>
        <position position="171"/>
    </location>
</feature>
<dbReference type="PIRSF" id="PIRSF006630">
    <property type="entry name" value="NADS_GAT"/>
    <property type="match status" value="1"/>
</dbReference>
<evidence type="ECO:0000256" key="7">
    <source>
        <dbReference type="HAMAP-Rule" id="MF_02090"/>
    </source>
</evidence>
<dbReference type="InterPro" id="IPR022310">
    <property type="entry name" value="NAD/GMP_synthase"/>
</dbReference>
<evidence type="ECO:0000256" key="4">
    <source>
        <dbReference type="ARBA" id="ARBA00022741"/>
    </source>
</evidence>
<evidence type="ECO:0000313" key="12">
    <source>
        <dbReference type="Proteomes" id="UP000292120"/>
    </source>
</evidence>
<dbReference type="CDD" id="cd00553">
    <property type="entry name" value="NAD_synthase"/>
    <property type="match status" value="1"/>
</dbReference>
<feature type="binding site" evidence="7">
    <location>
        <position position="137"/>
    </location>
    <ligand>
        <name>L-glutamine</name>
        <dbReference type="ChEBI" id="CHEBI:58359"/>
    </ligand>
</feature>
<accession>A0A4Q9H222</accession>
<feature type="domain" description="CN hydrolase" evidence="10">
    <location>
        <begin position="10"/>
        <end position="267"/>
    </location>
</feature>
<dbReference type="GO" id="GO:0003952">
    <property type="term" value="F:NAD+ synthase (glutamine-hydrolyzing) activity"/>
    <property type="evidence" value="ECO:0007669"/>
    <property type="project" value="UniProtKB-UniRule"/>
</dbReference>
<sequence length="571" mass="61582">MPHSFSHGPLSVAVIQFNPVVGDLAGNARQLVALARQAHADGARLVVTPELSLCGYPPEDLLLRPRFIDDCQSTLVGMAEQLADLPDLQVVVGHPAPSRLGDARTRSWSVPGLVNAASVLQAGAVVGTYAKRDLPNYQVFDERRYFVSGRDAGFGPLVIDAQGIRLGVLICEDAWFDEPADAACAAGAQALLVLNASPFHAGKAAEREQRMAVRATRSGCPLVYAHLVGGQDEVVFDGASFVLDAEGRVQARALSFQSDVLHVQLQAGGPGQAVTVAPARTEPLLDADAEIWAALVTGVRDYIGKNGFPGAIIGLSGGIDSALVLAIAVDALGADKVRTVMMPSPYTADISWIDARDMADRLGVHHDEIAIAPEFEAFKASLAPLFVGRAEDTTEENIQARIRGTLLMALSNKTGAIVLTTGNKSEMATGYCTLYGDMAGGFAVIKDLVKTTVYRLSNWRNAQARAQGQVEPIPERIITRPPSAELRPDQKDQDSLPEYDVLDAILQRYMEQDQSIEDIVAAGYPAADVDKVTRLLKINEYKRRQAPVGIRITHRAFGRDWRYPITSRYRA</sequence>
<feature type="binding site" evidence="7">
    <location>
        <position position="203"/>
    </location>
    <ligand>
        <name>L-glutamine</name>
        <dbReference type="ChEBI" id="CHEBI:58359"/>
    </ligand>
</feature>
<evidence type="ECO:0000256" key="1">
    <source>
        <dbReference type="ARBA" id="ARBA00005188"/>
    </source>
</evidence>
<dbReference type="GO" id="GO:0009435">
    <property type="term" value="P:NAD+ biosynthetic process"/>
    <property type="evidence" value="ECO:0007669"/>
    <property type="project" value="UniProtKB-UniRule"/>
</dbReference>
<dbReference type="EC" id="6.3.5.1" evidence="7 8"/>
<dbReference type="UniPathway" id="UPA00253">
    <property type="reaction ID" value="UER00334"/>
</dbReference>
<dbReference type="RefSeq" id="WP_130966843.1">
    <property type="nucleotide sequence ID" value="NZ_SIXI01000002.1"/>
</dbReference>
<keyword evidence="6 7" id="KW-0520">NAD</keyword>
<dbReference type="Pfam" id="PF00795">
    <property type="entry name" value="CN_hydrolase"/>
    <property type="match status" value="1"/>
</dbReference>
<feature type="binding site" evidence="7">
    <location>
        <position position="426"/>
    </location>
    <ligand>
        <name>deamido-NAD(+)</name>
        <dbReference type="ChEBI" id="CHEBI:58437"/>
        <note>ligand shared between two neighboring subunits</note>
    </ligand>
</feature>
<organism evidence="11 12">
    <name type="scientific">Aquabacterium lacunae</name>
    <dbReference type="NCBI Taxonomy" id="2528630"/>
    <lineage>
        <taxon>Bacteria</taxon>
        <taxon>Pseudomonadati</taxon>
        <taxon>Pseudomonadota</taxon>
        <taxon>Betaproteobacteria</taxon>
        <taxon>Burkholderiales</taxon>
        <taxon>Aquabacterium</taxon>
    </lineage>
</organism>
<evidence type="ECO:0000259" key="10">
    <source>
        <dbReference type="PROSITE" id="PS50263"/>
    </source>
</evidence>
<dbReference type="InterPro" id="IPR003694">
    <property type="entry name" value="NAD_synthase"/>
</dbReference>
<feature type="binding site" evidence="7">
    <location>
        <position position="197"/>
    </location>
    <ligand>
        <name>L-glutamine</name>
        <dbReference type="ChEBI" id="CHEBI:58359"/>
    </ligand>
</feature>
<feature type="binding site" evidence="7">
    <location>
        <position position="542"/>
    </location>
    <ligand>
        <name>deamido-NAD(+)</name>
        <dbReference type="ChEBI" id="CHEBI:58437"/>
        <note>ligand shared between two neighboring subunits</note>
    </ligand>
</feature>
<dbReference type="NCBIfam" id="TIGR00552">
    <property type="entry name" value="nadE"/>
    <property type="match status" value="1"/>
</dbReference>
<dbReference type="InterPro" id="IPR014445">
    <property type="entry name" value="Gln-dep_NAD_synthase"/>
</dbReference>
<protein>
    <recommendedName>
        <fullName evidence="7 8">Glutamine-dependent NAD(+) synthetase</fullName>
        <ecNumber evidence="7 8">6.3.5.1</ecNumber>
    </recommendedName>
    <alternativeName>
        <fullName evidence="7 8">NAD(+) synthase [glutamine-hydrolyzing]</fullName>
    </alternativeName>
</protein>
<comment type="catalytic activity">
    <reaction evidence="7 8">
        <text>deamido-NAD(+) + L-glutamine + ATP + H2O = L-glutamate + AMP + diphosphate + NAD(+) + H(+)</text>
        <dbReference type="Rhea" id="RHEA:24384"/>
        <dbReference type="ChEBI" id="CHEBI:15377"/>
        <dbReference type="ChEBI" id="CHEBI:15378"/>
        <dbReference type="ChEBI" id="CHEBI:29985"/>
        <dbReference type="ChEBI" id="CHEBI:30616"/>
        <dbReference type="ChEBI" id="CHEBI:33019"/>
        <dbReference type="ChEBI" id="CHEBI:57540"/>
        <dbReference type="ChEBI" id="CHEBI:58359"/>
        <dbReference type="ChEBI" id="CHEBI:58437"/>
        <dbReference type="ChEBI" id="CHEBI:456215"/>
        <dbReference type="EC" id="6.3.5.1"/>
    </reaction>
</comment>
<dbReference type="OrthoDB" id="8817375at2"/>
<dbReference type="Gene3D" id="3.40.50.620">
    <property type="entry name" value="HUPs"/>
    <property type="match status" value="1"/>
</dbReference>
<dbReference type="InterPro" id="IPR036526">
    <property type="entry name" value="C-N_Hydrolase_sf"/>
</dbReference>
<comment type="similarity">
    <text evidence="9">Belongs to the NAD synthetase family.</text>
</comment>
<dbReference type="Proteomes" id="UP000292120">
    <property type="component" value="Unassembled WGS sequence"/>
</dbReference>
<dbReference type="PANTHER" id="PTHR23090:SF9">
    <property type="entry name" value="GLUTAMINE-DEPENDENT NAD(+) SYNTHETASE"/>
    <property type="match status" value="1"/>
</dbReference>
<keyword evidence="3 7" id="KW-0436">Ligase</keyword>
<dbReference type="InterPro" id="IPR003010">
    <property type="entry name" value="C-N_Hydrolase"/>
</dbReference>
<dbReference type="Gene3D" id="3.60.110.10">
    <property type="entry name" value="Carbon-nitrogen hydrolase"/>
    <property type="match status" value="1"/>
</dbReference>
<feature type="active site" description="Proton acceptor; for glutaminase activity" evidence="7">
    <location>
        <position position="50"/>
    </location>
</feature>
<dbReference type="GO" id="GO:0008795">
    <property type="term" value="F:NAD+ synthase activity"/>
    <property type="evidence" value="ECO:0007669"/>
    <property type="project" value="UniProtKB-UniRule"/>
</dbReference>
<keyword evidence="12" id="KW-1185">Reference proteome</keyword>
<evidence type="ECO:0000256" key="3">
    <source>
        <dbReference type="ARBA" id="ARBA00022598"/>
    </source>
</evidence>
<dbReference type="GO" id="GO:0005524">
    <property type="term" value="F:ATP binding"/>
    <property type="evidence" value="ECO:0007669"/>
    <property type="project" value="UniProtKB-UniRule"/>
</dbReference>
<dbReference type="PANTHER" id="PTHR23090">
    <property type="entry name" value="NH 3 /GLUTAMINE-DEPENDENT NAD + SYNTHETASE"/>
    <property type="match status" value="1"/>
</dbReference>
<dbReference type="EMBL" id="SIXI01000002">
    <property type="protein sequence ID" value="TBO32631.1"/>
    <property type="molecule type" value="Genomic_DNA"/>
</dbReference>
<gene>
    <name evidence="7" type="primary">nadE</name>
    <name evidence="11" type="ORF">EYS42_05470</name>
</gene>
<keyword evidence="5 7" id="KW-0067">ATP-binding</keyword>
<keyword evidence="4 7" id="KW-0547">Nucleotide-binding</keyword>
<evidence type="ECO:0000256" key="8">
    <source>
        <dbReference type="PIRNR" id="PIRNR006630"/>
    </source>
</evidence>
<name>A0A4Q9H222_9BURK</name>
<evidence type="ECO:0000256" key="9">
    <source>
        <dbReference type="RuleBase" id="RU003811"/>
    </source>
</evidence>
<evidence type="ECO:0000256" key="6">
    <source>
        <dbReference type="ARBA" id="ARBA00023027"/>
    </source>
</evidence>
<reference evidence="11 12" key="1">
    <citation type="submission" date="2019-02" db="EMBL/GenBank/DDBJ databases">
        <title>Aquabacterium sp. strain KMB7.</title>
        <authorList>
            <person name="Chen W.-M."/>
        </authorList>
    </citation>
    <scope>NUCLEOTIDE SEQUENCE [LARGE SCALE GENOMIC DNA]</scope>
    <source>
        <strain evidence="11 12">KMB7</strain>
    </source>
</reference>
<dbReference type="NCBIfam" id="NF010588">
    <property type="entry name" value="PRK13981.1"/>
    <property type="match status" value="1"/>
</dbReference>
<evidence type="ECO:0000256" key="2">
    <source>
        <dbReference type="ARBA" id="ARBA00007145"/>
    </source>
</evidence>
<comment type="caution">
    <text evidence="7">Lacks conserved residue(s) required for the propagation of feature annotation.</text>
</comment>
<dbReference type="Pfam" id="PF02540">
    <property type="entry name" value="NAD_synthase"/>
    <property type="match status" value="1"/>
</dbReference>
<dbReference type="SUPFAM" id="SSF56317">
    <property type="entry name" value="Carbon-nitrogen hydrolase"/>
    <property type="match status" value="1"/>
</dbReference>
<dbReference type="HAMAP" id="MF_02090">
    <property type="entry name" value="NadE_glutamine_dep"/>
    <property type="match status" value="1"/>
</dbReference>
<dbReference type="SUPFAM" id="SSF52402">
    <property type="entry name" value="Adenine nucleotide alpha hydrolases-like"/>
    <property type="match status" value="1"/>
</dbReference>
<dbReference type="PROSITE" id="PS50263">
    <property type="entry name" value="CN_HYDROLASE"/>
    <property type="match status" value="1"/>
</dbReference>
<evidence type="ECO:0000256" key="5">
    <source>
        <dbReference type="ARBA" id="ARBA00022840"/>
    </source>
</evidence>
<feature type="binding site" evidence="7">
    <location>
        <begin position="314"/>
        <end position="321"/>
    </location>
    <ligand>
        <name>ATP</name>
        <dbReference type="ChEBI" id="CHEBI:30616"/>
    </ligand>
</feature>
<dbReference type="CDD" id="cd07570">
    <property type="entry name" value="GAT_Gln-NAD-synth"/>
    <property type="match status" value="1"/>
</dbReference>
<dbReference type="GO" id="GO:0004359">
    <property type="term" value="F:glutaminase activity"/>
    <property type="evidence" value="ECO:0007669"/>
    <property type="project" value="InterPro"/>
</dbReference>
<feature type="active site" description="For glutaminase activity" evidence="7">
    <location>
        <position position="131"/>
    </location>
</feature>
<evidence type="ECO:0000313" key="11">
    <source>
        <dbReference type="EMBL" id="TBO32631.1"/>
    </source>
</evidence>
<dbReference type="AlphaFoldDB" id="A0A4Q9H222"/>
<proteinExistence type="inferred from homology"/>
<comment type="similarity">
    <text evidence="2 7 8">In the C-terminal section; belongs to the NAD synthetase family.</text>
</comment>
<feature type="binding site" evidence="7">
    <location>
        <position position="421"/>
    </location>
    <ligand>
        <name>ATP</name>
        <dbReference type="ChEBI" id="CHEBI:30616"/>
    </ligand>
</feature>
<dbReference type="InterPro" id="IPR014729">
    <property type="entry name" value="Rossmann-like_a/b/a_fold"/>
</dbReference>
<dbReference type="GO" id="GO:0005737">
    <property type="term" value="C:cytoplasm"/>
    <property type="evidence" value="ECO:0007669"/>
    <property type="project" value="InterPro"/>
</dbReference>
<comment type="pathway">
    <text evidence="1 7 8">Cofactor biosynthesis; NAD(+) biosynthesis; NAD(+) from deamido-NAD(+) (L-Gln route): step 1/1.</text>
</comment>
<comment type="function">
    <text evidence="7">Catalyzes the ATP-dependent amidation of deamido-NAD to form NAD. Uses L-glutamine as a nitrogen source.</text>
</comment>
<feature type="binding site" evidence="7">
    <location>
        <position position="397"/>
    </location>
    <ligand>
        <name>deamido-NAD(+)</name>
        <dbReference type="ChEBI" id="CHEBI:58437"/>
        <note>ligand shared between two neighboring subunits</note>
    </ligand>
</feature>